<protein>
    <submittedName>
        <fullName evidence="2">Uncharacterized protein</fullName>
    </submittedName>
</protein>
<evidence type="ECO:0000313" key="2">
    <source>
        <dbReference type="WBParaSite" id="PSAMB.scaffold22604size488.g38660.t1"/>
    </source>
</evidence>
<proteinExistence type="predicted"/>
<organism evidence="1 2">
    <name type="scientific">Plectus sambesii</name>
    <dbReference type="NCBI Taxonomy" id="2011161"/>
    <lineage>
        <taxon>Eukaryota</taxon>
        <taxon>Metazoa</taxon>
        <taxon>Ecdysozoa</taxon>
        <taxon>Nematoda</taxon>
        <taxon>Chromadorea</taxon>
        <taxon>Plectida</taxon>
        <taxon>Plectina</taxon>
        <taxon>Plectoidea</taxon>
        <taxon>Plectidae</taxon>
        <taxon>Plectus</taxon>
    </lineage>
</organism>
<dbReference type="Proteomes" id="UP000887566">
    <property type="component" value="Unplaced"/>
</dbReference>
<sequence length="108" mass="11773">MITRSCVRYAQIMKSVAASAPISALHLFCSFRERSIAKTISRFPTRPTTDRTSVASAMGSGYGVCALPSLALPFSIIELQWWSGDGRPADRLGKKTKRPFTSMSAICV</sequence>
<evidence type="ECO:0000313" key="1">
    <source>
        <dbReference type="Proteomes" id="UP000887566"/>
    </source>
</evidence>
<dbReference type="AlphaFoldDB" id="A0A914VPF6"/>
<reference evidence="2" key="1">
    <citation type="submission" date="2022-11" db="UniProtKB">
        <authorList>
            <consortium name="WormBaseParasite"/>
        </authorList>
    </citation>
    <scope>IDENTIFICATION</scope>
</reference>
<dbReference type="WBParaSite" id="PSAMB.scaffold22604size488.g38660.t1">
    <property type="protein sequence ID" value="PSAMB.scaffold22604size488.g38660.t1"/>
    <property type="gene ID" value="PSAMB.scaffold22604size488.g38660"/>
</dbReference>
<keyword evidence="1" id="KW-1185">Reference proteome</keyword>
<accession>A0A914VPF6</accession>
<name>A0A914VPF6_9BILA</name>